<proteinExistence type="predicted"/>
<accession>A0ABR2X5G0</accession>
<gene>
    <name evidence="3" type="ORF">SCAR479_02234</name>
</gene>
<keyword evidence="4" id="KW-1185">Reference proteome</keyword>
<protein>
    <recommendedName>
        <fullName evidence="2">RING-type domain-containing protein</fullName>
    </recommendedName>
</protein>
<keyword evidence="1" id="KW-0862">Zinc</keyword>
<dbReference type="PROSITE" id="PS50089">
    <property type="entry name" value="ZF_RING_2"/>
    <property type="match status" value="1"/>
</dbReference>
<evidence type="ECO:0000313" key="4">
    <source>
        <dbReference type="Proteomes" id="UP001465668"/>
    </source>
</evidence>
<dbReference type="InterPro" id="IPR001841">
    <property type="entry name" value="Znf_RING"/>
</dbReference>
<sequence length="326" mass="37499">MVPTVSRKIGQDIQLHFTMGFQSYLARFVTGERPENDYNQNLLRLDPVENALSETHETAAFLEFPNISNWLDAQGDPDQVPLDAGCSLCDRLLDISASPGQQDLEETIVLECGHLTGKLCFARYSSTLIRRGDRLSCPTCHKILICSGCEQSLRPAELPSAKWRIENGEFNPLETLKQHVPVTGAERAKMNEPLCSNCFRNKVLERVCRSPAPYCYDEQRFELLCLRQCRDIIEMIYPPLSRQRFDDDERSLLLARGMLLHEMTSGDFHELQNTHFLLQTMDWQAGYSLQTSQEFLKNKVRDSMEIVLDSVYDHHNWSVYTKEDED</sequence>
<dbReference type="Proteomes" id="UP001465668">
    <property type="component" value="Unassembled WGS sequence"/>
</dbReference>
<keyword evidence="1" id="KW-0479">Metal-binding</keyword>
<dbReference type="SUPFAM" id="SSF57850">
    <property type="entry name" value="RING/U-box"/>
    <property type="match status" value="1"/>
</dbReference>
<name>A0ABR2X5G0_9PEZI</name>
<organism evidence="3 4">
    <name type="scientific">Seiridium cardinale</name>
    <dbReference type="NCBI Taxonomy" id="138064"/>
    <lineage>
        <taxon>Eukaryota</taxon>
        <taxon>Fungi</taxon>
        <taxon>Dikarya</taxon>
        <taxon>Ascomycota</taxon>
        <taxon>Pezizomycotina</taxon>
        <taxon>Sordariomycetes</taxon>
        <taxon>Xylariomycetidae</taxon>
        <taxon>Amphisphaeriales</taxon>
        <taxon>Sporocadaceae</taxon>
        <taxon>Seiridium</taxon>
    </lineage>
</organism>
<evidence type="ECO:0000259" key="2">
    <source>
        <dbReference type="PROSITE" id="PS50089"/>
    </source>
</evidence>
<comment type="caution">
    <text evidence="3">The sequence shown here is derived from an EMBL/GenBank/DDBJ whole genome shotgun (WGS) entry which is preliminary data.</text>
</comment>
<reference evidence="3 4" key="1">
    <citation type="submission" date="2024-02" db="EMBL/GenBank/DDBJ databases">
        <title>First draft genome assembly of two strains of Seiridium cardinale.</title>
        <authorList>
            <person name="Emiliani G."/>
            <person name="Scali E."/>
        </authorList>
    </citation>
    <scope>NUCLEOTIDE SEQUENCE [LARGE SCALE GENOMIC DNA]</scope>
    <source>
        <strain evidence="3 4">BM-138-000479</strain>
    </source>
</reference>
<keyword evidence="1" id="KW-0863">Zinc-finger</keyword>
<evidence type="ECO:0000256" key="1">
    <source>
        <dbReference type="PROSITE-ProRule" id="PRU00175"/>
    </source>
</evidence>
<dbReference type="EMBL" id="JARVKM010000251">
    <property type="protein sequence ID" value="KAK9768990.1"/>
    <property type="molecule type" value="Genomic_DNA"/>
</dbReference>
<evidence type="ECO:0000313" key="3">
    <source>
        <dbReference type="EMBL" id="KAK9768990.1"/>
    </source>
</evidence>
<feature type="domain" description="RING-type" evidence="2">
    <location>
        <begin position="86"/>
        <end position="141"/>
    </location>
</feature>